<dbReference type="EMBL" id="MU118105">
    <property type="protein sequence ID" value="KAF9645081.1"/>
    <property type="molecule type" value="Genomic_DNA"/>
</dbReference>
<accession>A0ACB6Z602</accession>
<proteinExistence type="predicted"/>
<comment type="caution">
    <text evidence="1">The sequence shown here is derived from an EMBL/GenBank/DDBJ whole genome shotgun (WGS) entry which is preliminary data.</text>
</comment>
<keyword evidence="2" id="KW-1185">Reference proteome</keyword>
<dbReference type="Proteomes" id="UP000886501">
    <property type="component" value="Unassembled WGS sequence"/>
</dbReference>
<name>A0ACB6Z602_THEGA</name>
<evidence type="ECO:0000313" key="1">
    <source>
        <dbReference type="EMBL" id="KAF9645081.1"/>
    </source>
</evidence>
<protein>
    <submittedName>
        <fullName evidence="1">Uncharacterized protein</fullName>
    </submittedName>
</protein>
<sequence length="362" mass="40630">MVDPSRQPPAPSTPAEPTPVTVKQEPEQTRHRPPAGSVENPMEIDDSDDDETVVQGPVMTAKRRMKGVYTVGNPWSLAELPILVPPPGGQTPGKRPKPVSNHPSGSKGPGSAATSRTQAIPSEAAGSSNKPSSSAGYKWQPHKDAKIENYGENRKLLHERLDHLGLPFNVDRSRLTHDKLIVTRTDIAAIYGGETVTSFPKIRKEAQARHPYRNFLHGNFDHNPFMPPEPGWPGLYFRLDEKNDHRDAERNPTVYRTFVRHADKRCVYLGQYTFTRLEDITKQEWRGLPDKTKTIWLRFFGDTLHGNRSLARIALRASLGKEPTEAQILAKCESIKPPGIRKVLAEKLRTDIRRAFNRGEEV</sequence>
<gene>
    <name evidence="1" type="ORF">BDM02DRAFT_714186</name>
</gene>
<reference evidence="1" key="2">
    <citation type="journal article" date="2020" name="Nat. Commun.">
        <title>Large-scale genome sequencing of mycorrhizal fungi provides insights into the early evolution of symbiotic traits.</title>
        <authorList>
            <person name="Miyauchi S."/>
            <person name="Kiss E."/>
            <person name="Kuo A."/>
            <person name="Drula E."/>
            <person name="Kohler A."/>
            <person name="Sanchez-Garcia M."/>
            <person name="Morin E."/>
            <person name="Andreopoulos B."/>
            <person name="Barry K.W."/>
            <person name="Bonito G."/>
            <person name="Buee M."/>
            <person name="Carver A."/>
            <person name="Chen C."/>
            <person name="Cichocki N."/>
            <person name="Clum A."/>
            <person name="Culley D."/>
            <person name="Crous P.W."/>
            <person name="Fauchery L."/>
            <person name="Girlanda M."/>
            <person name="Hayes R.D."/>
            <person name="Keri Z."/>
            <person name="LaButti K."/>
            <person name="Lipzen A."/>
            <person name="Lombard V."/>
            <person name="Magnuson J."/>
            <person name="Maillard F."/>
            <person name="Murat C."/>
            <person name="Nolan M."/>
            <person name="Ohm R.A."/>
            <person name="Pangilinan J."/>
            <person name="Pereira M.F."/>
            <person name="Perotto S."/>
            <person name="Peter M."/>
            <person name="Pfister S."/>
            <person name="Riley R."/>
            <person name="Sitrit Y."/>
            <person name="Stielow J.B."/>
            <person name="Szollosi G."/>
            <person name="Zifcakova L."/>
            <person name="Stursova M."/>
            <person name="Spatafora J.W."/>
            <person name="Tedersoo L."/>
            <person name="Vaario L.M."/>
            <person name="Yamada A."/>
            <person name="Yan M."/>
            <person name="Wang P."/>
            <person name="Xu J."/>
            <person name="Bruns T."/>
            <person name="Baldrian P."/>
            <person name="Vilgalys R."/>
            <person name="Dunand C."/>
            <person name="Henrissat B."/>
            <person name="Grigoriev I.V."/>
            <person name="Hibbett D."/>
            <person name="Nagy L.G."/>
            <person name="Martin F.M."/>
        </authorList>
    </citation>
    <scope>NUCLEOTIDE SEQUENCE</scope>
    <source>
        <strain evidence="1">P2</strain>
    </source>
</reference>
<organism evidence="1 2">
    <name type="scientific">Thelephora ganbajun</name>
    <name type="common">Ganba fungus</name>
    <dbReference type="NCBI Taxonomy" id="370292"/>
    <lineage>
        <taxon>Eukaryota</taxon>
        <taxon>Fungi</taxon>
        <taxon>Dikarya</taxon>
        <taxon>Basidiomycota</taxon>
        <taxon>Agaricomycotina</taxon>
        <taxon>Agaricomycetes</taxon>
        <taxon>Thelephorales</taxon>
        <taxon>Thelephoraceae</taxon>
        <taxon>Thelephora</taxon>
    </lineage>
</organism>
<reference evidence="1" key="1">
    <citation type="submission" date="2019-10" db="EMBL/GenBank/DDBJ databases">
        <authorList>
            <consortium name="DOE Joint Genome Institute"/>
            <person name="Kuo A."/>
            <person name="Miyauchi S."/>
            <person name="Kiss E."/>
            <person name="Drula E."/>
            <person name="Kohler A."/>
            <person name="Sanchez-Garcia M."/>
            <person name="Andreopoulos B."/>
            <person name="Barry K.W."/>
            <person name="Bonito G."/>
            <person name="Buee M."/>
            <person name="Carver A."/>
            <person name="Chen C."/>
            <person name="Cichocki N."/>
            <person name="Clum A."/>
            <person name="Culley D."/>
            <person name="Crous P.W."/>
            <person name="Fauchery L."/>
            <person name="Girlanda M."/>
            <person name="Hayes R."/>
            <person name="Keri Z."/>
            <person name="Labutti K."/>
            <person name="Lipzen A."/>
            <person name="Lombard V."/>
            <person name="Magnuson J."/>
            <person name="Maillard F."/>
            <person name="Morin E."/>
            <person name="Murat C."/>
            <person name="Nolan M."/>
            <person name="Ohm R."/>
            <person name="Pangilinan J."/>
            <person name="Pereira M."/>
            <person name="Perotto S."/>
            <person name="Peter M."/>
            <person name="Riley R."/>
            <person name="Sitrit Y."/>
            <person name="Stielow B."/>
            <person name="Szollosi G."/>
            <person name="Zifcakova L."/>
            <person name="Stursova M."/>
            <person name="Spatafora J.W."/>
            <person name="Tedersoo L."/>
            <person name="Vaario L.-M."/>
            <person name="Yamada A."/>
            <person name="Yan M."/>
            <person name="Wang P."/>
            <person name="Xu J."/>
            <person name="Bruns T."/>
            <person name="Baldrian P."/>
            <person name="Vilgalys R."/>
            <person name="Henrissat B."/>
            <person name="Grigoriev I.V."/>
            <person name="Hibbett D."/>
            <person name="Nagy L.G."/>
            <person name="Martin F.M."/>
        </authorList>
    </citation>
    <scope>NUCLEOTIDE SEQUENCE</scope>
    <source>
        <strain evidence="1">P2</strain>
    </source>
</reference>
<evidence type="ECO:0000313" key="2">
    <source>
        <dbReference type="Proteomes" id="UP000886501"/>
    </source>
</evidence>